<sequence length="577" mass="64464">MKQCCFVLIPLFFFFACKNRTGSKERQSSDKVSQSVGCYVPRTNDKDWYTSGKKAPLFEGLGGIDFRISTSVEAAQTYFNQGMMLAYGFNHAEAARSFYEATRLDSTCAMAYWGFAYVLGPNYNGGMEEDNFQRAYEAAVKAQSLSKNCTPKEIALIGALAARYVKQPPADRSPLDIAYASAMKKVYTRFPSDPDIGALYAEAVMDLHPWDLYDKKTKAPKAWTPEVLSVLEHLMKIHPQHPGAHHFYIHALEASATPEKALASARLLETLVPGAGHLLHMPSHIYINTGDYHLGSLSNIRAVEVDSIYTTACHAQGAYPLGYFPHNYHFLAATATLEGNAKLAWEAARKLREHTAEDVMRMPGWGTLQHYYTIPLYIAVKLSMWDTIAAAPSPERDLVYPRAIWHYARGMAFLGKHDAARAKKEMDSLNVLAADTTLQDLTIWNINTCADLVQIAAKVLSAGIALQQGESGRSVALLKEAVAMEDLLNYNEPPDWFFSVRHHLGAVLLKAGKHKDAEEVYRQDLKTWRKNGWALKGLYRALELQNRNDEARVAHAAFDEAWKYADMKINSSSSMTD</sequence>
<reference evidence="1 2" key="1">
    <citation type="submission" date="2018-11" db="EMBL/GenBank/DDBJ databases">
        <title>Chitinophaga lutea sp.nov., isolate from arsenic contaminated soil.</title>
        <authorList>
            <person name="Zong Y."/>
        </authorList>
    </citation>
    <scope>NUCLEOTIDE SEQUENCE [LARGE SCALE GENOMIC DNA]</scope>
    <source>
        <strain evidence="1 2">ZY74</strain>
    </source>
</reference>
<dbReference type="SUPFAM" id="SSF48452">
    <property type="entry name" value="TPR-like"/>
    <property type="match status" value="1"/>
</dbReference>
<dbReference type="SMART" id="SM00028">
    <property type="entry name" value="TPR"/>
    <property type="match status" value="2"/>
</dbReference>
<dbReference type="InterPro" id="IPR011990">
    <property type="entry name" value="TPR-like_helical_dom_sf"/>
</dbReference>
<evidence type="ECO:0000313" key="1">
    <source>
        <dbReference type="EMBL" id="RPE14261.1"/>
    </source>
</evidence>
<dbReference type="PANTHER" id="PTHR45588:SF1">
    <property type="entry name" value="WW DOMAIN-CONTAINING PROTEIN"/>
    <property type="match status" value="1"/>
</dbReference>
<accession>A0A3N4Q9P3</accession>
<dbReference type="PANTHER" id="PTHR45588">
    <property type="entry name" value="TPR DOMAIN-CONTAINING PROTEIN"/>
    <property type="match status" value="1"/>
</dbReference>
<organism evidence="1 2">
    <name type="scientific">Chitinophaga lutea</name>
    <dbReference type="NCBI Taxonomy" id="2488634"/>
    <lineage>
        <taxon>Bacteria</taxon>
        <taxon>Pseudomonadati</taxon>
        <taxon>Bacteroidota</taxon>
        <taxon>Chitinophagia</taxon>
        <taxon>Chitinophagales</taxon>
        <taxon>Chitinophagaceae</taxon>
        <taxon>Chitinophaga</taxon>
    </lineage>
</organism>
<dbReference type="PROSITE" id="PS51257">
    <property type="entry name" value="PROKAR_LIPOPROTEIN"/>
    <property type="match status" value="1"/>
</dbReference>
<gene>
    <name evidence="1" type="ORF">EGT74_12385</name>
</gene>
<keyword evidence="2" id="KW-1185">Reference proteome</keyword>
<evidence type="ECO:0000313" key="2">
    <source>
        <dbReference type="Proteomes" id="UP000278351"/>
    </source>
</evidence>
<dbReference type="Gene3D" id="1.25.40.10">
    <property type="entry name" value="Tetratricopeptide repeat domain"/>
    <property type="match status" value="2"/>
</dbReference>
<dbReference type="OrthoDB" id="9778494at2"/>
<dbReference type="RefSeq" id="WP_123846773.1">
    <property type="nucleotide sequence ID" value="NZ_RPDH01000001.1"/>
</dbReference>
<comment type="caution">
    <text evidence="1">The sequence shown here is derived from an EMBL/GenBank/DDBJ whole genome shotgun (WGS) entry which is preliminary data.</text>
</comment>
<protein>
    <submittedName>
        <fullName evidence="1">Tetratricopeptide repeat protein</fullName>
    </submittedName>
</protein>
<dbReference type="Proteomes" id="UP000278351">
    <property type="component" value="Unassembled WGS sequence"/>
</dbReference>
<dbReference type="InterPro" id="IPR019734">
    <property type="entry name" value="TPR_rpt"/>
</dbReference>
<dbReference type="AlphaFoldDB" id="A0A3N4Q9P3"/>
<dbReference type="EMBL" id="RPDH01000001">
    <property type="protein sequence ID" value="RPE14261.1"/>
    <property type="molecule type" value="Genomic_DNA"/>
</dbReference>
<proteinExistence type="predicted"/>
<name>A0A3N4Q9P3_9BACT</name>